<evidence type="ECO:0000313" key="1">
    <source>
        <dbReference type="EnsemblPlants" id="OB01G21270.1"/>
    </source>
</evidence>
<evidence type="ECO:0000313" key="2">
    <source>
        <dbReference type="Proteomes" id="UP000006038"/>
    </source>
</evidence>
<keyword evidence="2" id="KW-1185">Reference proteome</keyword>
<proteinExistence type="predicted"/>
<name>J3KYS1_ORYBR</name>
<dbReference type="Proteomes" id="UP000006038">
    <property type="component" value="Chromosome 1"/>
</dbReference>
<dbReference type="HOGENOM" id="CLU_2472632_0_0_1"/>
<reference evidence="1" key="2">
    <citation type="submission" date="2013-04" db="UniProtKB">
        <authorList>
            <consortium name="EnsemblPlants"/>
        </authorList>
    </citation>
    <scope>IDENTIFICATION</scope>
</reference>
<reference evidence="1" key="1">
    <citation type="journal article" date="2013" name="Nat. Commun.">
        <title>Whole-genome sequencing of Oryza brachyantha reveals mechanisms underlying Oryza genome evolution.</title>
        <authorList>
            <person name="Chen J."/>
            <person name="Huang Q."/>
            <person name="Gao D."/>
            <person name="Wang J."/>
            <person name="Lang Y."/>
            <person name="Liu T."/>
            <person name="Li B."/>
            <person name="Bai Z."/>
            <person name="Luis Goicoechea J."/>
            <person name="Liang C."/>
            <person name="Chen C."/>
            <person name="Zhang W."/>
            <person name="Sun S."/>
            <person name="Liao Y."/>
            <person name="Zhang X."/>
            <person name="Yang L."/>
            <person name="Song C."/>
            <person name="Wang M."/>
            <person name="Shi J."/>
            <person name="Liu G."/>
            <person name="Liu J."/>
            <person name="Zhou H."/>
            <person name="Zhou W."/>
            <person name="Yu Q."/>
            <person name="An N."/>
            <person name="Chen Y."/>
            <person name="Cai Q."/>
            <person name="Wang B."/>
            <person name="Liu B."/>
            <person name="Min J."/>
            <person name="Huang Y."/>
            <person name="Wu H."/>
            <person name="Li Z."/>
            <person name="Zhang Y."/>
            <person name="Yin Y."/>
            <person name="Song W."/>
            <person name="Jiang J."/>
            <person name="Jackson S.A."/>
            <person name="Wing R.A."/>
            <person name="Wang J."/>
            <person name="Chen M."/>
        </authorList>
    </citation>
    <scope>NUCLEOTIDE SEQUENCE [LARGE SCALE GENOMIC DNA]</scope>
    <source>
        <strain evidence="1">cv. IRGC 101232</strain>
    </source>
</reference>
<accession>J3KYS1</accession>
<organism evidence="1">
    <name type="scientific">Oryza brachyantha</name>
    <name type="common">malo sina</name>
    <dbReference type="NCBI Taxonomy" id="4533"/>
    <lineage>
        <taxon>Eukaryota</taxon>
        <taxon>Viridiplantae</taxon>
        <taxon>Streptophyta</taxon>
        <taxon>Embryophyta</taxon>
        <taxon>Tracheophyta</taxon>
        <taxon>Spermatophyta</taxon>
        <taxon>Magnoliopsida</taxon>
        <taxon>Liliopsida</taxon>
        <taxon>Poales</taxon>
        <taxon>Poaceae</taxon>
        <taxon>BOP clade</taxon>
        <taxon>Oryzoideae</taxon>
        <taxon>Oryzeae</taxon>
        <taxon>Oryzinae</taxon>
        <taxon>Oryza</taxon>
    </lineage>
</organism>
<sequence>MNELADNYEPWNNHHLKKKIHEANMPLKTLWNANINRDCYRMGWTLGDITGSLGYIHLSSYIQIKGLIMMNCMQSTPVAESLLVHTST</sequence>
<dbReference type="Gramene" id="OB01G21270.1">
    <property type="protein sequence ID" value="OB01G21270.1"/>
    <property type="gene ID" value="OB01G21270"/>
</dbReference>
<dbReference type="AlphaFoldDB" id="J3KYS1"/>
<protein>
    <submittedName>
        <fullName evidence="1">Uncharacterized protein</fullName>
    </submittedName>
</protein>
<dbReference type="EnsemblPlants" id="OB01G21270.1">
    <property type="protein sequence ID" value="OB01G21270.1"/>
    <property type="gene ID" value="OB01G21270"/>
</dbReference>